<dbReference type="Gene3D" id="3.90.550.10">
    <property type="entry name" value="Spore Coat Polysaccharide Biosynthesis Protein SpsA, Chain A"/>
    <property type="match status" value="1"/>
</dbReference>
<evidence type="ECO:0000256" key="7">
    <source>
        <dbReference type="ARBA" id="ARBA00044229"/>
    </source>
</evidence>
<comment type="similarity">
    <text evidence="2">Belongs to the eIF-2B gamma/epsilon subunits family.</text>
</comment>
<dbReference type="Pfam" id="PF00483">
    <property type="entry name" value="NTP_transferase"/>
    <property type="match status" value="1"/>
</dbReference>
<keyword evidence="5" id="KW-0648">Protein biosynthesis</keyword>
<dbReference type="GO" id="GO:0005829">
    <property type="term" value="C:cytosol"/>
    <property type="evidence" value="ECO:0007669"/>
    <property type="project" value="UniProtKB-SubCell"/>
</dbReference>
<evidence type="ECO:0000313" key="13">
    <source>
        <dbReference type="Proteomes" id="UP000245383"/>
    </source>
</evidence>
<dbReference type="STRING" id="133385.A0A2T9YGD6"/>
<evidence type="ECO:0000256" key="8">
    <source>
        <dbReference type="ARBA" id="ARBA00045373"/>
    </source>
</evidence>
<name>A0A2T9YGD6_9FUNG</name>
<organism evidence="12 13">
    <name type="scientific">Smittium simulii</name>
    <dbReference type="NCBI Taxonomy" id="133385"/>
    <lineage>
        <taxon>Eukaryota</taxon>
        <taxon>Fungi</taxon>
        <taxon>Fungi incertae sedis</taxon>
        <taxon>Zoopagomycota</taxon>
        <taxon>Kickxellomycotina</taxon>
        <taxon>Harpellomycetes</taxon>
        <taxon>Harpellales</taxon>
        <taxon>Legeriomycetaceae</taxon>
        <taxon>Smittium</taxon>
    </lineage>
</organism>
<dbReference type="GO" id="GO:0003743">
    <property type="term" value="F:translation initiation factor activity"/>
    <property type="evidence" value="ECO:0007669"/>
    <property type="project" value="UniProtKB-KW"/>
</dbReference>
<accession>A0A2T9YGD6</accession>
<keyword evidence="3" id="KW-0963">Cytoplasm</keyword>
<comment type="subcellular location">
    <subcellularLocation>
        <location evidence="1">Cytoplasm</location>
        <location evidence="1">Cytosol</location>
    </subcellularLocation>
</comment>
<dbReference type="CDD" id="cd04652">
    <property type="entry name" value="LbH_eIF2B_gamma_C"/>
    <property type="match status" value="1"/>
</dbReference>
<dbReference type="OrthoDB" id="10250549at2759"/>
<evidence type="ECO:0000256" key="9">
    <source>
        <dbReference type="ARBA" id="ARBA00046432"/>
    </source>
</evidence>
<dbReference type="GO" id="GO:0005851">
    <property type="term" value="C:eukaryotic translation initiation factor 2B complex"/>
    <property type="evidence" value="ECO:0007669"/>
    <property type="project" value="TreeGrafter"/>
</dbReference>
<evidence type="ECO:0000259" key="11">
    <source>
        <dbReference type="Pfam" id="PF25084"/>
    </source>
</evidence>
<dbReference type="InterPro" id="IPR051960">
    <property type="entry name" value="eIF2B_gamma"/>
</dbReference>
<feature type="domain" description="EIF2B subunit epsilon/gamma LbH" evidence="11">
    <location>
        <begin position="350"/>
        <end position="441"/>
    </location>
</feature>
<protein>
    <recommendedName>
        <fullName evidence="6">Translation initiation factor eIF2B subunit gamma</fullName>
    </recommendedName>
    <alternativeName>
        <fullName evidence="7">eIF2B GDP-GTP exchange factor subunit gamma</fullName>
    </alternativeName>
</protein>
<dbReference type="Pfam" id="PF25084">
    <property type="entry name" value="LbH_EIF2B"/>
    <property type="match status" value="1"/>
</dbReference>
<dbReference type="GO" id="GO:0002183">
    <property type="term" value="P:cytoplasmic translational initiation"/>
    <property type="evidence" value="ECO:0007669"/>
    <property type="project" value="TreeGrafter"/>
</dbReference>
<dbReference type="Gene3D" id="2.160.10.10">
    <property type="entry name" value="Hexapeptide repeat proteins"/>
    <property type="match status" value="1"/>
</dbReference>
<dbReference type="InterPro" id="IPR056764">
    <property type="entry name" value="LbH_EIF2B3/5"/>
</dbReference>
<evidence type="ECO:0000256" key="6">
    <source>
        <dbReference type="ARBA" id="ARBA00044196"/>
    </source>
</evidence>
<comment type="caution">
    <text evidence="12">The sequence shown here is derived from an EMBL/GenBank/DDBJ whole genome shotgun (WGS) entry which is preliminary data.</text>
</comment>
<dbReference type="EMBL" id="MBFR01000205">
    <property type="protein sequence ID" value="PVU91369.1"/>
    <property type="molecule type" value="Genomic_DNA"/>
</dbReference>
<dbReference type="GO" id="GO:0005085">
    <property type="term" value="F:guanyl-nucleotide exchange factor activity"/>
    <property type="evidence" value="ECO:0007669"/>
    <property type="project" value="TreeGrafter"/>
</dbReference>
<dbReference type="PANTHER" id="PTHR45989">
    <property type="entry name" value="TRANSLATION INITIATION FACTOR EIF-2B SUBUNIT GAMMA"/>
    <property type="match status" value="1"/>
</dbReference>
<evidence type="ECO:0000259" key="10">
    <source>
        <dbReference type="Pfam" id="PF00483"/>
    </source>
</evidence>
<gene>
    <name evidence="12" type="ORF">BB561_004436</name>
</gene>
<keyword evidence="4" id="KW-0396">Initiation factor</keyword>
<keyword evidence="13" id="KW-1185">Reference proteome</keyword>
<evidence type="ECO:0000256" key="5">
    <source>
        <dbReference type="ARBA" id="ARBA00022917"/>
    </source>
</evidence>
<dbReference type="InterPro" id="IPR005835">
    <property type="entry name" value="NTP_transferase_dom"/>
</dbReference>
<sequence length="465" mass="52353">MELYASEIDKPIPEFTAVVLAGPGVRLFPLSEPDNAPKALNPIGSKPMIWYPLNWLESEGIQDILVVTVKRDENAISSYIHGVYEGSANIIVNSLDDFHGTAEALRQISHLIQTDFIVTSTDVILDIPHSQYLDLFRLYRPDASCILMQELPSEGGGGCSRDDEVKRFYAVDQMTSNLVMIKDDSTEDEILSVKMSLFKKHPSIFITNNMMDLHVYIFRNWVLDYLKNNPDIMSIGYDLIPKLVTMKRLPKADDLNYYRPSVSNYKLLNRYFDINFNHGNDSLNHINYRNTANDQSHSNETDEDSRQIRVFAYIRRGGVGGRANTINRYCDLNKLVSRVYSGNKIGSLAEISNKSQITSDSMVGISTKIMDRCQIKKSVIGAHCSIGNNVKLTNCVIHDYVVIQDNVKLESTVVCRQAKIGAKSQLKDCEIGPQASVQPNTNAKTEQFFRSNNELGTDGVQIKFT</sequence>
<comment type="function">
    <text evidence="8">Acts as a component of the translation initiation factor 2B (eIF2B) complex, which catalyzes the exchange of GDP for GTP on the eukaryotic initiation factor 2 (eIF2) complex gamma subunit. Its guanine nucleotide exchange factor activity is repressed when bound to eIF2 complex phosphorylated on the alpha subunit, thereby limiting the amount of methionyl-initiator methionine tRNA available to the ribosome and consequently global translation is repressed.</text>
</comment>
<dbReference type="PANTHER" id="PTHR45989:SF1">
    <property type="entry name" value="TRANSLATION INITIATION FACTOR EIF-2B SUBUNIT GAMMA"/>
    <property type="match status" value="1"/>
</dbReference>
<comment type="subunit">
    <text evidence="9">Component of the translation initiation factor 2B (eIF2B) complex which is a heterodecamer of two sets of five different subunits: alpha, beta, gamma, delta and epsilon. Subunits alpha, beta and delta comprise a regulatory subcomplex and subunits epsilon and gamma comprise a catalytic subcomplex. Within the complex, the hexameric regulatory complex resides at the center, with the two heterodimeric catalytic subcomplexes bound on opposite sides.</text>
</comment>
<dbReference type="InterPro" id="IPR029044">
    <property type="entry name" value="Nucleotide-diphossugar_trans"/>
</dbReference>
<evidence type="ECO:0000256" key="4">
    <source>
        <dbReference type="ARBA" id="ARBA00022540"/>
    </source>
</evidence>
<dbReference type="SUPFAM" id="SSF53448">
    <property type="entry name" value="Nucleotide-diphospho-sugar transferases"/>
    <property type="match status" value="1"/>
</dbReference>
<evidence type="ECO:0000256" key="1">
    <source>
        <dbReference type="ARBA" id="ARBA00004514"/>
    </source>
</evidence>
<proteinExistence type="inferred from homology"/>
<dbReference type="Proteomes" id="UP000245383">
    <property type="component" value="Unassembled WGS sequence"/>
</dbReference>
<evidence type="ECO:0000313" key="12">
    <source>
        <dbReference type="EMBL" id="PVU91369.1"/>
    </source>
</evidence>
<reference evidence="12 13" key="1">
    <citation type="journal article" date="2018" name="MBio">
        <title>Comparative Genomics Reveals the Core Gene Toolbox for the Fungus-Insect Symbiosis.</title>
        <authorList>
            <person name="Wang Y."/>
            <person name="Stata M."/>
            <person name="Wang W."/>
            <person name="Stajich J.E."/>
            <person name="White M.M."/>
            <person name="Moncalvo J.M."/>
        </authorList>
    </citation>
    <scope>NUCLEOTIDE SEQUENCE [LARGE SCALE GENOMIC DNA]</scope>
    <source>
        <strain evidence="12 13">SWE-8-4</strain>
    </source>
</reference>
<feature type="domain" description="Nucleotidyl transferase" evidence="10">
    <location>
        <begin position="17"/>
        <end position="169"/>
    </location>
</feature>
<evidence type="ECO:0000256" key="2">
    <source>
        <dbReference type="ARBA" id="ARBA00007878"/>
    </source>
</evidence>
<evidence type="ECO:0000256" key="3">
    <source>
        <dbReference type="ARBA" id="ARBA00022490"/>
    </source>
</evidence>
<dbReference type="AlphaFoldDB" id="A0A2T9YGD6"/>